<feature type="region of interest" description="Disordered" evidence="1">
    <location>
        <begin position="24"/>
        <end position="60"/>
    </location>
</feature>
<dbReference type="InterPro" id="IPR012337">
    <property type="entry name" value="RNaseH-like_sf"/>
</dbReference>
<keyword evidence="3" id="KW-1185">Reference proteome</keyword>
<dbReference type="InterPro" id="IPR036397">
    <property type="entry name" value="RNaseH_sf"/>
</dbReference>
<evidence type="ECO:0000313" key="3">
    <source>
        <dbReference type="Proteomes" id="UP000494161"/>
    </source>
</evidence>
<dbReference type="Proteomes" id="UP000494161">
    <property type="component" value="Unassembled WGS sequence"/>
</dbReference>
<dbReference type="SUPFAM" id="SSF53098">
    <property type="entry name" value="Ribonuclease H-like"/>
    <property type="match status" value="1"/>
</dbReference>
<dbReference type="Gene3D" id="3.30.420.10">
    <property type="entry name" value="Ribonuclease H-like superfamily/Ribonuclease H"/>
    <property type="match status" value="1"/>
</dbReference>
<comment type="caution">
    <text evidence="2">The sequence shown here is derived from an EMBL/GenBank/DDBJ whole genome shotgun (WGS) entry which is preliminary data.</text>
</comment>
<organism evidence="2 3">
    <name type="scientific">Achromobacter ruhlandii</name>
    <dbReference type="NCBI Taxonomy" id="72557"/>
    <lineage>
        <taxon>Bacteria</taxon>
        <taxon>Pseudomonadati</taxon>
        <taxon>Pseudomonadota</taxon>
        <taxon>Betaproteobacteria</taxon>
        <taxon>Burkholderiales</taxon>
        <taxon>Alcaligenaceae</taxon>
        <taxon>Achromobacter</taxon>
    </lineage>
</organism>
<name>A0ABM8M1K5_9BURK</name>
<dbReference type="RefSeq" id="WP_175224362.1">
    <property type="nucleotide sequence ID" value="NZ_CADILJ010000065.1"/>
</dbReference>
<dbReference type="EMBL" id="CADILJ010000065">
    <property type="protein sequence ID" value="CAB3955777.1"/>
    <property type="molecule type" value="Genomic_DNA"/>
</dbReference>
<gene>
    <name evidence="2" type="ORF">LMG7053_04801</name>
</gene>
<evidence type="ECO:0000256" key="1">
    <source>
        <dbReference type="SAM" id="MobiDB-lite"/>
    </source>
</evidence>
<reference evidence="2 3" key="1">
    <citation type="submission" date="2020-04" db="EMBL/GenBank/DDBJ databases">
        <authorList>
            <person name="De Canck E."/>
        </authorList>
    </citation>
    <scope>NUCLEOTIDE SEQUENCE [LARGE SCALE GENOMIC DNA]</scope>
    <source>
        <strain evidence="2 3">LMG 7053</strain>
    </source>
</reference>
<sequence length="234" mass="25247">MNASPNLTDPYDPMAGTLAGSYARAGAPTAEPGKINIGADDRDARTLPGPDEWTDDTTVPDPWAQPEIANLRNSSSSAPGLNINILALDLGTKLGWALRARDGAVWHGTEVFTPRKSWTPGQRWLRARSFVTDLVVRHQVHAIAYEDVKRHAGTDAAHAYGAFLCLVQMVADSHRAALMPVGVGTIKKHWTGKGNADKAAMEAQARARGFRPESDNDADALAILHWAVAQERKA</sequence>
<accession>A0ABM8M1K5</accession>
<protein>
    <submittedName>
        <fullName evidence="2">Uncharacterized protein</fullName>
    </submittedName>
</protein>
<proteinExistence type="predicted"/>
<evidence type="ECO:0000313" key="2">
    <source>
        <dbReference type="EMBL" id="CAB3955777.1"/>
    </source>
</evidence>